<organism evidence="3 4">
    <name type="scientific">Clonorchis sinensis</name>
    <name type="common">Chinese liver fluke</name>
    <dbReference type="NCBI Taxonomy" id="79923"/>
    <lineage>
        <taxon>Eukaryota</taxon>
        <taxon>Metazoa</taxon>
        <taxon>Spiralia</taxon>
        <taxon>Lophotrochozoa</taxon>
        <taxon>Platyhelminthes</taxon>
        <taxon>Trematoda</taxon>
        <taxon>Digenea</taxon>
        <taxon>Opisthorchiida</taxon>
        <taxon>Opisthorchiata</taxon>
        <taxon>Opisthorchiidae</taxon>
        <taxon>Clonorchis</taxon>
    </lineage>
</organism>
<dbReference type="SMART" id="SM00209">
    <property type="entry name" value="TSP1"/>
    <property type="match status" value="1"/>
</dbReference>
<dbReference type="InterPro" id="IPR000884">
    <property type="entry name" value="TSP1_rpt"/>
</dbReference>
<reference evidence="3 4" key="2">
    <citation type="journal article" date="2021" name="Genomics">
        <title>High-quality reference genome for Clonorchis sinensis.</title>
        <authorList>
            <person name="Young N.D."/>
            <person name="Stroehlein A.J."/>
            <person name="Kinkar L."/>
            <person name="Wang T."/>
            <person name="Sohn W.M."/>
            <person name="Chang B.C.H."/>
            <person name="Kaur P."/>
            <person name="Weisz D."/>
            <person name="Dudchenko O."/>
            <person name="Aiden E.L."/>
            <person name="Korhonen P.K."/>
            <person name="Gasser R.B."/>
        </authorList>
    </citation>
    <scope>NUCLEOTIDE SEQUENCE [LARGE SCALE GENOMIC DNA]</scope>
    <source>
        <strain evidence="3">Cs-k2</strain>
    </source>
</reference>
<dbReference type="PROSITE" id="PS00022">
    <property type="entry name" value="EGF_1"/>
    <property type="match status" value="1"/>
</dbReference>
<dbReference type="InterPro" id="IPR036383">
    <property type="entry name" value="TSP1_rpt_sf"/>
</dbReference>
<feature type="domain" description="EGF-like" evidence="2">
    <location>
        <begin position="439"/>
        <end position="450"/>
    </location>
</feature>
<evidence type="ECO:0000313" key="4">
    <source>
        <dbReference type="Proteomes" id="UP000286415"/>
    </source>
</evidence>
<keyword evidence="4" id="KW-1185">Reference proteome</keyword>
<feature type="transmembrane region" description="Helical" evidence="1">
    <location>
        <begin position="547"/>
        <end position="569"/>
    </location>
</feature>
<gene>
    <name evidence="3" type="ORF">CSKR_203958</name>
</gene>
<dbReference type="Gene3D" id="2.20.100.10">
    <property type="entry name" value="Thrombospondin type-1 (TSP1) repeat"/>
    <property type="match status" value="1"/>
</dbReference>
<keyword evidence="1" id="KW-0812">Transmembrane</keyword>
<dbReference type="PROSITE" id="PS50092">
    <property type="entry name" value="TSP1"/>
    <property type="match status" value="1"/>
</dbReference>
<evidence type="ECO:0000259" key="2">
    <source>
        <dbReference type="PROSITE" id="PS00022"/>
    </source>
</evidence>
<dbReference type="AlphaFoldDB" id="A0A8T1ML46"/>
<comment type="caution">
    <text evidence="3">The sequence shown here is derived from an EMBL/GenBank/DDBJ whole genome shotgun (WGS) entry which is preliminary data.</text>
</comment>
<dbReference type="Proteomes" id="UP000286415">
    <property type="component" value="Unassembled WGS sequence"/>
</dbReference>
<name>A0A8T1ML46_CLOSI</name>
<protein>
    <recommendedName>
        <fullName evidence="2">EGF-like domain-containing protein</fullName>
    </recommendedName>
</protein>
<keyword evidence="1" id="KW-1133">Transmembrane helix</keyword>
<dbReference type="SUPFAM" id="SSF82895">
    <property type="entry name" value="TSP-1 type 1 repeat"/>
    <property type="match status" value="1"/>
</dbReference>
<proteinExistence type="predicted"/>
<evidence type="ECO:0000313" key="3">
    <source>
        <dbReference type="EMBL" id="KAG5449658.1"/>
    </source>
</evidence>
<dbReference type="OrthoDB" id="5855429at2759"/>
<sequence>MVAANSHMAKQAVYSLIFVVSFLSRSYGVHAESLLTPWRPREIRFLFSHFTPFEDMNYASSRAQRMGFPHFTPFEDMNYASSRAQRMGFRRSSLPQSESNFSFWENMSADLHGIIEAYVAQARAVREGKKIPTFHEFLTKMVHGPRHDEDIFLYHLLNNATTTIFFRDKVYYEFLRGFLDENILPEHSAVYKEPLFMSVMKAWKIIHLFQISSSHEWFVKPSGAHTLVTGTLSKIHDEWSVMFIGHFCHAFRKNKLKTPTGFCPDPCLAQPCVGITGTSSSKCTPFGFSPREYDCVCQPQHQWVRPSREWPEGACVAKSRWELYCNEKGTQRRDYVEGKEICVCRESHMGPRCEKLRDPCIDTSDPHMLVGNAACNSPEGGMCFGYLGSSAYKCNCSNGYMSDAAYPHPNCLRLRDSCLSRVCVYGDCISSKDGQESYCLCAEEAYGEFCDKLRGKWSLWTPWSVCTPNCGISNYRRRSRTRDCLGLACRGGDGHIQVQPCEPMPCPDQLLLLTSDGRSGQTGDLKTELLQADVARMVKLVGSVAKVFLLISCLLTVVIATALVLGTYLR</sequence>
<dbReference type="InterPro" id="IPR000742">
    <property type="entry name" value="EGF"/>
</dbReference>
<evidence type="ECO:0000256" key="1">
    <source>
        <dbReference type="SAM" id="Phobius"/>
    </source>
</evidence>
<dbReference type="EMBL" id="NIRI02000042">
    <property type="protein sequence ID" value="KAG5449658.1"/>
    <property type="molecule type" value="Genomic_DNA"/>
</dbReference>
<reference evidence="3 4" key="1">
    <citation type="journal article" date="2018" name="Biotechnol. Adv.">
        <title>Improved genomic resources and new bioinformatic workflow for the carcinogenic parasite Clonorchis sinensis: Biotechnological implications.</title>
        <authorList>
            <person name="Wang D."/>
            <person name="Korhonen P.K."/>
            <person name="Gasser R.B."/>
            <person name="Young N.D."/>
        </authorList>
    </citation>
    <scope>NUCLEOTIDE SEQUENCE [LARGE SCALE GENOMIC DNA]</scope>
    <source>
        <strain evidence="3">Cs-k2</strain>
    </source>
</reference>
<keyword evidence="1" id="KW-0472">Membrane</keyword>
<accession>A0A8T1ML46</accession>